<dbReference type="RefSeq" id="WP_338448041.1">
    <property type="nucleotide sequence ID" value="NZ_CP137640.1"/>
</dbReference>
<dbReference type="InterPro" id="IPR015985">
    <property type="entry name" value="TehB-like_dom"/>
</dbReference>
<protein>
    <submittedName>
        <fullName evidence="2">Methyltransferase domain-containing protein</fullName>
    </submittedName>
</protein>
<sequence length="188" mass="21958">MDAKKKWNEKYKEKLLKSEEPILNVRLQELSNYLNGGTALDLACGLGGNSTFLANLGYRVEAVDISEVAIEYLQLLSDQKQLSIHPRISDLTDWQSLDFLENSFDLVVITYYLDRSIFPLVESILKENGYFFMETFYLSPKSEQKVSSQYKLKSNELLSEFGDWHVLYYEENELEGRQTIFCRKKHKE</sequence>
<dbReference type="Proteomes" id="UP001357223">
    <property type="component" value="Chromosome"/>
</dbReference>
<dbReference type="Pfam" id="PF03848">
    <property type="entry name" value="TehB"/>
    <property type="match status" value="1"/>
</dbReference>
<dbReference type="Gene3D" id="3.40.50.150">
    <property type="entry name" value="Vaccinia Virus protein VP39"/>
    <property type="match status" value="1"/>
</dbReference>
<evidence type="ECO:0000313" key="3">
    <source>
        <dbReference type="Proteomes" id="UP001357223"/>
    </source>
</evidence>
<keyword evidence="2" id="KW-0489">Methyltransferase</keyword>
<evidence type="ECO:0000313" key="2">
    <source>
        <dbReference type="EMBL" id="WVX79108.1"/>
    </source>
</evidence>
<dbReference type="GO" id="GO:0032259">
    <property type="term" value="P:methylation"/>
    <property type="evidence" value="ECO:0007669"/>
    <property type="project" value="UniProtKB-KW"/>
</dbReference>
<organism evidence="2 3">
    <name type="scientific">Niallia oryzisoli</name>
    <dbReference type="NCBI Taxonomy" id="1737571"/>
    <lineage>
        <taxon>Bacteria</taxon>
        <taxon>Bacillati</taxon>
        <taxon>Bacillota</taxon>
        <taxon>Bacilli</taxon>
        <taxon>Bacillales</taxon>
        <taxon>Bacillaceae</taxon>
        <taxon>Niallia</taxon>
    </lineage>
</organism>
<keyword evidence="3" id="KW-1185">Reference proteome</keyword>
<feature type="domain" description="Tellurite resistance methyltransferase TehB-like" evidence="1">
    <location>
        <begin position="29"/>
        <end position="173"/>
    </location>
</feature>
<keyword evidence="2" id="KW-0808">Transferase</keyword>
<accession>A0ABZ2C768</accession>
<dbReference type="EMBL" id="CP137640">
    <property type="protein sequence ID" value="WVX79108.1"/>
    <property type="molecule type" value="Genomic_DNA"/>
</dbReference>
<proteinExistence type="predicted"/>
<gene>
    <name evidence="2" type="ORF">R4Z09_17545</name>
</gene>
<reference evidence="2 3" key="1">
    <citation type="submission" date="2023-10" db="EMBL/GenBank/DDBJ databases">
        <title>Niallia locisalis sp.nov. isolated from a salt pond sample.</title>
        <authorList>
            <person name="Li X.-J."/>
            <person name="Dong L."/>
        </authorList>
    </citation>
    <scope>NUCLEOTIDE SEQUENCE [LARGE SCALE GENOMIC DNA]</scope>
    <source>
        <strain evidence="2 3">DSM 29761</strain>
    </source>
</reference>
<name>A0ABZ2C768_9BACI</name>
<dbReference type="SUPFAM" id="SSF53335">
    <property type="entry name" value="S-adenosyl-L-methionine-dependent methyltransferases"/>
    <property type="match status" value="1"/>
</dbReference>
<dbReference type="GO" id="GO:0008168">
    <property type="term" value="F:methyltransferase activity"/>
    <property type="evidence" value="ECO:0007669"/>
    <property type="project" value="UniProtKB-KW"/>
</dbReference>
<evidence type="ECO:0000259" key="1">
    <source>
        <dbReference type="Pfam" id="PF03848"/>
    </source>
</evidence>
<dbReference type="InterPro" id="IPR029063">
    <property type="entry name" value="SAM-dependent_MTases_sf"/>
</dbReference>
<dbReference type="CDD" id="cd02440">
    <property type="entry name" value="AdoMet_MTases"/>
    <property type="match status" value="1"/>
</dbReference>